<sequence>MAHVEVEFLDVGQGDSTLIKLPNGKMVLIDCHFNGPSESVLDHVLERLPKDENCTPYLDCLVITHPHEDHIGGIGKLGQKAKIKSIWESGHRLYIPRDKQDEYTDYYDMLDLIRRIKRQGGTVKVLRANRRGFTGGLDDRVQWYCLSPSRAYAEQERPSEDQIHEQCLVLKLEFGGNSIMFTGDSSWRAWSEAIVPSYSELIPTTFLHVSHHGSISFFADSEDSESYIDHLRMMEPDISIVSVGLNNYGHPHAKAMELYRKWTHHYARSKGQVMRTDELGHIVTWLYEDGTYEIMPRYHMEALSGRFILARAKVRPEPGPDADGTYRRGVDITFNLEVSRVPDFLRPLKVRWEVQNNGVGRDHRIHDWYLGKLGFDTVYQNRTAFHGRHNLYVKVTGKNGAPVAEFVHIVRVRDEG</sequence>
<dbReference type="Gene3D" id="3.60.15.10">
    <property type="entry name" value="Ribonuclease Z/Hydroxyacylglutathione hydrolase-like"/>
    <property type="match status" value="1"/>
</dbReference>
<dbReference type="KEGG" id="cmic:caldi_14520"/>
<dbReference type="RefSeq" id="WP_264844396.1">
    <property type="nucleotide sequence ID" value="NZ_AP025628.1"/>
</dbReference>
<dbReference type="PANTHER" id="PTHR30619:SF1">
    <property type="entry name" value="RECOMBINATION PROTEIN 2"/>
    <property type="match status" value="1"/>
</dbReference>
<dbReference type="Pfam" id="PF00753">
    <property type="entry name" value="Lactamase_B"/>
    <property type="match status" value="1"/>
</dbReference>
<feature type="domain" description="Metallo-beta-lactamase" evidence="1">
    <location>
        <begin position="13"/>
        <end position="211"/>
    </location>
</feature>
<dbReference type="EMBL" id="AP025628">
    <property type="protein sequence ID" value="BDG60362.1"/>
    <property type="molecule type" value="Genomic_DNA"/>
</dbReference>
<accession>A0AA35CJH9</accession>
<evidence type="ECO:0000259" key="1">
    <source>
        <dbReference type="SMART" id="SM00849"/>
    </source>
</evidence>
<protein>
    <recommendedName>
        <fullName evidence="1">Metallo-beta-lactamase domain-containing protein</fullName>
    </recommendedName>
</protein>
<proteinExistence type="predicted"/>
<dbReference type="Proteomes" id="UP001163687">
    <property type="component" value="Chromosome"/>
</dbReference>
<dbReference type="SMART" id="SM00849">
    <property type="entry name" value="Lactamase_B"/>
    <property type="match status" value="1"/>
</dbReference>
<dbReference type="SUPFAM" id="SSF56281">
    <property type="entry name" value="Metallo-hydrolase/oxidoreductase"/>
    <property type="match status" value="1"/>
</dbReference>
<dbReference type="InterPro" id="IPR052159">
    <property type="entry name" value="Competence_DNA_uptake"/>
</dbReference>
<gene>
    <name evidence="2" type="ORF">caldi_14520</name>
</gene>
<dbReference type="PANTHER" id="PTHR30619">
    <property type="entry name" value="DNA INTERNALIZATION/COMPETENCE PROTEIN COMEC/REC2"/>
    <property type="match status" value="1"/>
</dbReference>
<evidence type="ECO:0000313" key="3">
    <source>
        <dbReference type="Proteomes" id="UP001163687"/>
    </source>
</evidence>
<reference evidence="2" key="1">
    <citation type="submission" date="2022-03" db="EMBL/GenBank/DDBJ databases">
        <title>Complete genome sequence of Caldinitratiruptor microaerophilus.</title>
        <authorList>
            <person name="Mukaiyama R."/>
            <person name="Nishiyama T."/>
            <person name="Ueda K."/>
        </authorList>
    </citation>
    <scope>NUCLEOTIDE SEQUENCE</scope>
    <source>
        <strain evidence="2">JCM 16183</strain>
    </source>
</reference>
<keyword evidence="3" id="KW-1185">Reference proteome</keyword>
<organism evidence="2 3">
    <name type="scientific">Caldinitratiruptor microaerophilus</name>
    <dbReference type="NCBI Taxonomy" id="671077"/>
    <lineage>
        <taxon>Bacteria</taxon>
        <taxon>Bacillati</taxon>
        <taxon>Bacillota</taxon>
        <taxon>Clostridia</taxon>
        <taxon>Eubacteriales</taxon>
        <taxon>Symbiobacteriaceae</taxon>
        <taxon>Caldinitratiruptor</taxon>
    </lineage>
</organism>
<name>A0AA35CJH9_9FIRM</name>
<dbReference type="InterPro" id="IPR036866">
    <property type="entry name" value="RibonucZ/Hydroxyglut_hydro"/>
</dbReference>
<dbReference type="InterPro" id="IPR001279">
    <property type="entry name" value="Metallo-B-lactamas"/>
</dbReference>
<evidence type="ECO:0000313" key="2">
    <source>
        <dbReference type="EMBL" id="BDG60362.1"/>
    </source>
</evidence>
<dbReference type="AlphaFoldDB" id="A0AA35CJH9"/>